<sequence>MTEPEHRVAVVIEDDPDIRFLLETTLSHAGFEVRTTAEGTDGVALVRAHHPLVTTLDIALPDIDGLEVARRIRKFSTTYLVMLTARDEEIDTLLGLDAGADDYVTKPFRPRELRARIEAMLRRPRQLDELSVSGTPRDVAGPPSDESTQPAHRVLTHERLVVDVDARTAELDGRSVDLTRTEFDLLVALLEGPGRVLRKDELVVRAWADNYDAGSLISDADRHAVEVHVANLRRKLGEGTERPRFIQTVRGVGYRLRR</sequence>
<dbReference type="Pfam" id="PF00486">
    <property type="entry name" value="Trans_reg_C"/>
    <property type="match status" value="1"/>
</dbReference>
<dbReference type="Proteomes" id="UP001500622">
    <property type="component" value="Unassembled WGS sequence"/>
</dbReference>
<dbReference type="InterPro" id="IPR016032">
    <property type="entry name" value="Sig_transdc_resp-reg_C-effctor"/>
</dbReference>
<evidence type="ECO:0000256" key="6">
    <source>
        <dbReference type="PROSITE-ProRule" id="PRU00169"/>
    </source>
</evidence>
<dbReference type="PANTHER" id="PTHR48111">
    <property type="entry name" value="REGULATOR OF RPOS"/>
    <property type="match status" value="1"/>
</dbReference>
<evidence type="ECO:0000256" key="5">
    <source>
        <dbReference type="ARBA" id="ARBA00023163"/>
    </source>
</evidence>
<keyword evidence="4 7" id="KW-0238">DNA-binding</keyword>
<dbReference type="Gene3D" id="6.10.250.690">
    <property type="match status" value="1"/>
</dbReference>
<name>A0ABP8KT61_9MICO</name>
<evidence type="ECO:0000256" key="8">
    <source>
        <dbReference type="SAM" id="MobiDB-lite"/>
    </source>
</evidence>
<dbReference type="SMART" id="SM00448">
    <property type="entry name" value="REC"/>
    <property type="match status" value="1"/>
</dbReference>
<dbReference type="PROSITE" id="PS51755">
    <property type="entry name" value="OMPR_PHOB"/>
    <property type="match status" value="1"/>
</dbReference>
<dbReference type="RefSeq" id="WP_345214530.1">
    <property type="nucleotide sequence ID" value="NZ_BAABGN010000001.1"/>
</dbReference>
<evidence type="ECO:0000259" key="9">
    <source>
        <dbReference type="PROSITE" id="PS50110"/>
    </source>
</evidence>
<evidence type="ECO:0000256" key="4">
    <source>
        <dbReference type="ARBA" id="ARBA00023125"/>
    </source>
</evidence>
<evidence type="ECO:0000256" key="7">
    <source>
        <dbReference type="PROSITE-ProRule" id="PRU01091"/>
    </source>
</evidence>
<evidence type="ECO:0000313" key="11">
    <source>
        <dbReference type="EMBL" id="GAA4415057.1"/>
    </source>
</evidence>
<dbReference type="EMBL" id="BAABGN010000001">
    <property type="protein sequence ID" value="GAA4415057.1"/>
    <property type="molecule type" value="Genomic_DNA"/>
</dbReference>
<feature type="region of interest" description="Disordered" evidence="8">
    <location>
        <begin position="128"/>
        <end position="150"/>
    </location>
</feature>
<dbReference type="InterPro" id="IPR039420">
    <property type="entry name" value="WalR-like"/>
</dbReference>
<dbReference type="PANTHER" id="PTHR48111:SF1">
    <property type="entry name" value="TWO-COMPONENT RESPONSE REGULATOR ORR33"/>
    <property type="match status" value="1"/>
</dbReference>
<comment type="caution">
    <text evidence="11">The sequence shown here is derived from an EMBL/GenBank/DDBJ whole genome shotgun (WGS) entry which is preliminary data.</text>
</comment>
<evidence type="ECO:0000256" key="2">
    <source>
        <dbReference type="ARBA" id="ARBA00023012"/>
    </source>
</evidence>
<gene>
    <name evidence="11" type="ORF">GCM10023169_01030</name>
</gene>
<evidence type="ECO:0000313" key="12">
    <source>
        <dbReference type="Proteomes" id="UP001500622"/>
    </source>
</evidence>
<keyword evidence="5" id="KW-0804">Transcription</keyword>
<evidence type="ECO:0000259" key="10">
    <source>
        <dbReference type="PROSITE" id="PS51755"/>
    </source>
</evidence>
<dbReference type="SUPFAM" id="SSF46894">
    <property type="entry name" value="C-terminal effector domain of the bipartite response regulators"/>
    <property type="match status" value="1"/>
</dbReference>
<evidence type="ECO:0000256" key="1">
    <source>
        <dbReference type="ARBA" id="ARBA00022553"/>
    </source>
</evidence>
<dbReference type="InterPro" id="IPR036388">
    <property type="entry name" value="WH-like_DNA-bd_sf"/>
</dbReference>
<feature type="modified residue" description="4-aspartylphosphate" evidence="6">
    <location>
        <position position="57"/>
    </location>
</feature>
<dbReference type="Gene3D" id="3.40.50.2300">
    <property type="match status" value="1"/>
</dbReference>
<dbReference type="InterPro" id="IPR011006">
    <property type="entry name" value="CheY-like_superfamily"/>
</dbReference>
<keyword evidence="1 6" id="KW-0597">Phosphoprotein</keyword>
<evidence type="ECO:0000256" key="3">
    <source>
        <dbReference type="ARBA" id="ARBA00023015"/>
    </source>
</evidence>
<accession>A0ABP8KT61</accession>
<dbReference type="Pfam" id="PF00072">
    <property type="entry name" value="Response_reg"/>
    <property type="match status" value="1"/>
</dbReference>
<dbReference type="InterPro" id="IPR001789">
    <property type="entry name" value="Sig_transdc_resp-reg_receiver"/>
</dbReference>
<keyword evidence="12" id="KW-1185">Reference proteome</keyword>
<proteinExistence type="predicted"/>
<keyword evidence="2" id="KW-0902">Two-component regulatory system</keyword>
<dbReference type="CDD" id="cd00383">
    <property type="entry name" value="trans_reg_C"/>
    <property type="match status" value="1"/>
</dbReference>
<protein>
    <submittedName>
        <fullName evidence="11">Response regulator transcription factor</fullName>
    </submittedName>
</protein>
<dbReference type="SMART" id="SM00862">
    <property type="entry name" value="Trans_reg_C"/>
    <property type="match status" value="1"/>
</dbReference>
<dbReference type="PROSITE" id="PS50110">
    <property type="entry name" value="RESPONSE_REGULATORY"/>
    <property type="match status" value="1"/>
</dbReference>
<dbReference type="InterPro" id="IPR001867">
    <property type="entry name" value="OmpR/PhoB-type_DNA-bd"/>
</dbReference>
<organism evidence="11 12">
    <name type="scientific">Georgenia halophila</name>
    <dbReference type="NCBI Taxonomy" id="620889"/>
    <lineage>
        <taxon>Bacteria</taxon>
        <taxon>Bacillati</taxon>
        <taxon>Actinomycetota</taxon>
        <taxon>Actinomycetes</taxon>
        <taxon>Micrococcales</taxon>
        <taxon>Bogoriellaceae</taxon>
        <taxon>Georgenia</taxon>
    </lineage>
</organism>
<feature type="domain" description="OmpR/PhoB-type" evidence="10">
    <location>
        <begin position="152"/>
        <end position="258"/>
    </location>
</feature>
<reference evidence="12" key="1">
    <citation type="journal article" date="2019" name="Int. J. Syst. Evol. Microbiol.">
        <title>The Global Catalogue of Microorganisms (GCM) 10K type strain sequencing project: providing services to taxonomists for standard genome sequencing and annotation.</title>
        <authorList>
            <consortium name="The Broad Institute Genomics Platform"/>
            <consortium name="The Broad Institute Genome Sequencing Center for Infectious Disease"/>
            <person name="Wu L."/>
            <person name="Ma J."/>
        </authorList>
    </citation>
    <scope>NUCLEOTIDE SEQUENCE [LARGE SCALE GENOMIC DNA]</scope>
    <source>
        <strain evidence="12">JCM 17810</strain>
    </source>
</reference>
<dbReference type="Gene3D" id="1.10.10.10">
    <property type="entry name" value="Winged helix-like DNA-binding domain superfamily/Winged helix DNA-binding domain"/>
    <property type="match status" value="1"/>
</dbReference>
<dbReference type="SUPFAM" id="SSF52172">
    <property type="entry name" value="CheY-like"/>
    <property type="match status" value="1"/>
</dbReference>
<feature type="domain" description="Response regulatory" evidence="9">
    <location>
        <begin position="8"/>
        <end position="121"/>
    </location>
</feature>
<feature type="DNA-binding region" description="OmpR/PhoB-type" evidence="7">
    <location>
        <begin position="152"/>
        <end position="258"/>
    </location>
</feature>
<keyword evidence="3" id="KW-0805">Transcription regulation</keyword>